<evidence type="ECO:0000256" key="6">
    <source>
        <dbReference type="ARBA" id="ARBA00048573"/>
    </source>
</evidence>
<proteinExistence type="inferred from homology"/>
<comment type="subcellular location">
    <subcellularLocation>
        <location evidence="7">Cytoplasm</location>
    </subcellularLocation>
</comment>
<evidence type="ECO:0000313" key="10">
    <source>
        <dbReference type="EMBL" id="PIS42103.1"/>
    </source>
</evidence>
<dbReference type="PRINTS" id="PR00982">
    <property type="entry name" value="TRNASYNTHLYS"/>
</dbReference>
<dbReference type="EMBL" id="PEXU01000057">
    <property type="protein sequence ID" value="PIS42103.1"/>
    <property type="molecule type" value="Genomic_DNA"/>
</dbReference>
<feature type="domain" description="Aminoacyl-transfer RNA synthetases class-II family profile" evidence="9">
    <location>
        <begin position="173"/>
        <end position="487"/>
    </location>
</feature>
<dbReference type="Pfam" id="PF00152">
    <property type="entry name" value="tRNA-synt_2"/>
    <property type="match status" value="1"/>
</dbReference>
<dbReference type="InterPro" id="IPR004364">
    <property type="entry name" value="Aa-tRNA-synt_II"/>
</dbReference>
<dbReference type="PANTHER" id="PTHR42918">
    <property type="entry name" value="LYSYL-TRNA SYNTHETASE"/>
    <property type="match status" value="1"/>
</dbReference>
<comment type="catalytic activity">
    <reaction evidence="6 7 8">
        <text>tRNA(Lys) + L-lysine + ATP = L-lysyl-tRNA(Lys) + AMP + diphosphate</text>
        <dbReference type="Rhea" id="RHEA:20792"/>
        <dbReference type="Rhea" id="RHEA-COMP:9696"/>
        <dbReference type="Rhea" id="RHEA-COMP:9697"/>
        <dbReference type="ChEBI" id="CHEBI:30616"/>
        <dbReference type="ChEBI" id="CHEBI:32551"/>
        <dbReference type="ChEBI" id="CHEBI:33019"/>
        <dbReference type="ChEBI" id="CHEBI:78442"/>
        <dbReference type="ChEBI" id="CHEBI:78529"/>
        <dbReference type="ChEBI" id="CHEBI:456215"/>
        <dbReference type="EC" id="6.1.1.6"/>
    </reaction>
</comment>
<evidence type="ECO:0000259" key="9">
    <source>
        <dbReference type="PROSITE" id="PS50862"/>
    </source>
</evidence>
<feature type="binding site" evidence="7">
    <location>
        <position position="410"/>
    </location>
    <ligand>
        <name>Mg(2+)</name>
        <dbReference type="ChEBI" id="CHEBI:18420"/>
        <label>2</label>
    </ligand>
</feature>
<comment type="caution">
    <text evidence="10">The sequence shown here is derived from an EMBL/GenBank/DDBJ whole genome shotgun (WGS) entry which is preliminary data.</text>
</comment>
<dbReference type="SUPFAM" id="SSF50249">
    <property type="entry name" value="Nucleic acid-binding proteins"/>
    <property type="match status" value="1"/>
</dbReference>
<comment type="similarity">
    <text evidence="7">Belongs to the class-II aminoacyl-tRNA synthetase family.</text>
</comment>
<keyword evidence="7" id="KW-0648">Protein biosynthesis</keyword>
<evidence type="ECO:0000256" key="2">
    <source>
        <dbReference type="ARBA" id="ARBA00022723"/>
    </source>
</evidence>
<keyword evidence="7" id="KW-0963">Cytoplasm</keyword>
<dbReference type="NCBIfam" id="TIGR00499">
    <property type="entry name" value="lysS_bact"/>
    <property type="match status" value="1"/>
</dbReference>
<evidence type="ECO:0000256" key="8">
    <source>
        <dbReference type="RuleBase" id="RU000336"/>
    </source>
</evidence>
<reference evidence="10 11" key="1">
    <citation type="submission" date="2017-09" db="EMBL/GenBank/DDBJ databases">
        <title>Depth-based differentiation of microbial function through sediment-hosted aquifers and enrichment of novel symbionts in the deep terrestrial subsurface.</title>
        <authorList>
            <person name="Probst A.J."/>
            <person name="Ladd B."/>
            <person name="Jarett J.K."/>
            <person name="Geller-Mcgrath D.E."/>
            <person name="Sieber C.M."/>
            <person name="Emerson J.B."/>
            <person name="Anantharaman K."/>
            <person name="Thomas B.C."/>
            <person name="Malmstrom R."/>
            <person name="Stieglmeier M."/>
            <person name="Klingl A."/>
            <person name="Woyke T."/>
            <person name="Ryan C.M."/>
            <person name="Banfield J.F."/>
        </authorList>
    </citation>
    <scope>NUCLEOTIDE SEQUENCE [LARGE SCALE GENOMIC DNA]</scope>
    <source>
        <strain evidence="10">CG08_land_8_20_14_0_20_40_16</strain>
    </source>
</reference>
<dbReference type="NCBIfam" id="NF001756">
    <property type="entry name" value="PRK00484.1"/>
    <property type="match status" value="1"/>
</dbReference>
<organism evidence="10 11">
    <name type="scientific">Candidatus Kerfeldbacteria bacterium CG08_land_8_20_14_0_20_40_16</name>
    <dbReference type="NCBI Taxonomy" id="2014244"/>
    <lineage>
        <taxon>Bacteria</taxon>
        <taxon>Candidatus Kerfeldiibacteriota</taxon>
    </lineage>
</organism>
<dbReference type="PROSITE" id="PS50862">
    <property type="entry name" value="AA_TRNA_LIGASE_II"/>
    <property type="match status" value="1"/>
</dbReference>
<dbReference type="GO" id="GO:0004824">
    <property type="term" value="F:lysine-tRNA ligase activity"/>
    <property type="evidence" value="ECO:0007669"/>
    <property type="project" value="UniProtKB-UniRule"/>
</dbReference>
<evidence type="ECO:0000256" key="5">
    <source>
        <dbReference type="ARBA" id="ARBA00023146"/>
    </source>
</evidence>
<dbReference type="SUPFAM" id="SSF55681">
    <property type="entry name" value="Class II aaRS and biotin synthetases"/>
    <property type="match status" value="1"/>
</dbReference>
<dbReference type="Proteomes" id="UP000231542">
    <property type="component" value="Unassembled WGS sequence"/>
</dbReference>
<evidence type="ECO:0000313" key="11">
    <source>
        <dbReference type="Proteomes" id="UP000231542"/>
    </source>
</evidence>
<dbReference type="GO" id="GO:0006430">
    <property type="term" value="P:lysyl-tRNA aminoacylation"/>
    <property type="evidence" value="ECO:0007669"/>
    <property type="project" value="UniProtKB-UniRule"/>
</dbReference>
<comment type="subunit">
    <text evidence="7">Homodimer.</text>
</comment>
<dbReference type="InterPro" id="IPR044136">
    <property type="entry name" value="Lys-tRNA-ligase_II_N"/>
</dbReference>
<dbReference type="GO" id="GO:0000287">
    <property type="term" value="F:magnesium ion binding"/>
    <property type="evidence" value="ECO:0007669"/>
    <property type="project" value="UniProtKB-UniRule"/>
</dbReference>
<protein>
    <recommendedName>
        <fullName evidence="7">Lysine--tRNA ligase</fullName>
        <ecNumber evidence="7">6.1.1.6</ecNumber>
    </recommendedName>
    <alternativeName>
        <fullName evidence="7">Lysyl-tRNA synthetase</fullName>
        <shortName evidence="7">LysRS</shortName>
    </alternativeName>
</protein>
<keyword evidence="2 7" id="KW-0479">Metal-binding</keyword>
<dbReference type="PANTHER" id="PTHR42918:SF15">
    <property type="entry name" value="LYSINE--TRNA LIGASE, CHLOROPLASTIC_MITOCHONDRIAL"/>
    <property type="match status" value="1"/>
</dbReference>
<dbReference type="EC" id="6.1.1.6" evidence="7"/>
<keyword evidence="7 8" id="KW-0460">Magnesium</keyword>
<comment type="caution">
    <text evidence="7">Lacks conserved residue(s) required for the propagation of feature annotation.</text>
</comment>
<gene>
    <name evidence="7 10" type="primary">lysS</name>
    <name evidence="10" type="ORF">COT24_05195</name>
</gene>
<comment type="cofactor">
    <cofactor evidence="7 8">
        <name>Mg(2+)</name>
        <dbReference type="ChEBI" id="CHEBI:18420"/>
    </cofactor>
    <text evidence="7 8">Binds 3 Mg(2+) ions per subunit.</text>
</comment>
<dbReference type="InterPro" id="IPR018149">
    <property type="entry name" value="Lys-tRNA-synth_II_C"/>
</dbReference>
<keyword evidence="4 7" id="KW-0067">ATP-binding</keyword>
<sequence>MENETPRFLKEEEVRRQKIQRLKLLNIDPFPAKIKKSKSIEVILGKYSVLAKKDGVVILAGRIRSIRRHGGSTFAHIQDASGQIQLYFKKDEIGEKSYQLLIDEIDPADFLQVTGTLFTTHKGEKTVLVKSYCLIAKAILPLPEKWHGLVDPEIRYRQRYLDLLANPQVVNTFKRRSKIIKTIRDFLNQNNFLEVETPVLQPVPGGATARPFITHHNALAEDFYLRVAPELYLKKLIVGGFERVFEIARCFRNEGIDWSHNPEFTMLEFYVAYWDYHDLMEFTERLFVEIMDKTEHGFIIEYKDKKIDFTPPYPRLKFKEVMLKETRINIDQIRSRGELAKAAQSKGLKIEKSYGVGKILDELYKDFVRPKLIQPTFLTDYPLELSPLAKKIKNNPQYVERFQLIATGFELANCFSELNDPDDQLERLKEQEKLRKGGDEEAQRFDQDFIEALKHGMPPTAGFGMGLDRLIALLCNASNLKEVVLFPTLRSEKNE</sequence>
<dbReference type="InterPro" id="IPR006195">
    <property type="entry name" value="aa-tRNA-synth_II"/>
</dbReference>
<dbReference type="CDD" id="cd00775">
    <property type="entry name" value="LysRS_core"/>
    <property type="match status" value="1"/>
</dbReference>
<dbReference type="Gene3D" id="3.30.930.10">
    <property type="entry name" value="Bira Bifunctional Protein, Domain 2"/>
    <property type="match status" value="1"/>
</dbReference>
<dbReference type="InterPro" id="IPR012340">
    <property type="entry name" value="NA-bd_OB-fold"/>
</dbReference>
<evidence type="ECO:0000256" key="4">
    <source>
        <dbReference type="ARBA" id="ARBA00022840"/>
    </source>
</evidence>
<dbReference type="GO" id="GO:0005524">
    <property type="term" value="F:ATP binding"/>
    <property type="evidence" value="ECO:0007669"/>
    <property type="project" value="UniProtKB-UniRule"/>
</dbReference>
<evidence type="ECO:0000256" key="1">
    <source>
        <dbReference type="ARBA" id="ARBA00022598"/>
    </source>
</evidence>
<dbReference type="AlphaFoldDB" id="A0A2H0YWJ7"/>
<feature type="binding site" evidence="7">
    <location>
        <position position="410"/>
    </location>
    <ligand>
        <name>Mg(2+)</name>
        <dbReference type="ChEBI" id="CHEBI:18420"/>
        <label>1</label>
    </ligand>
</feature>
<name>A0A2H0YWJ7_9BACT</name>
<evidence type="ECO:0000256" key="3">
    <source>
        <dbReference type="ARBA" id="ARBA00022741"/>
    </source>
</evidence>
<dbReference type="Pfam" id="PF01336">
    <property type="entry name" value="tRNA_anti-codon"/>
    <property type="match status" value="1"/>
</dbReference>
<dbReference type="HAMAP" id="MF_00252">
    <property type="entry name" value="Lys_tRNA_synth_class2"/>
    <property type="match status" value="1"/>
</dbReference>
<keyword evidence="5 7" id="KW-0030">Aminoacyl-tRNA synthetase</keyword>
<dbReference type="InterPro" id="IPR002313">
    <property type="entry name" value="Lys-tRNA-ligase_II"/>
</dbReference>
<dbReference type="GO" id="GO:0005829">
    <property type="term" value="C:cytosol"/>
    <property type="evidence" value="ECO:0007669"/>
    <property type="project" value="TreeGrafter"/>
</dbReference>
<keyword evidence="1 7" id="KW-0436">Ligase</keyword>
<dbReference type="GO" id="GO:0000049">
    <property type="term" value="F:tRNA binding"/>
    <property type="evidence" value="ECO:0007669"/>
    <property type="project" value="TreeGrafter"/>
</dbReference>
<evidence type="ECO:0000256" key="7">
    <source>
        <dbReference type="HAMAP-Rule" id="MF_00252"/>
    </source>
</evidence>
<dbReference type="CDD" id="cd04322">
    <property type="entry name" value="LysRS_N"/>
    <property type="match status" value="1"/>
</dbReference>
<keyword evidence="3 7" id="KW-0547">Nucleotide-binding</keyword>
<dbReference type="InterPro" id="IPR045864">
    <property type="entry name" value="aa-tRNA-synth_II/BPL/LPL"/>
</dbReference>
<dbReference type="InterPro" id="IPR004365">
    <property type="entry name" value="NA-bd_OB_tRNA"/>
</dbReference>
<dbReference type="Gene3D" id="2.40.50.140">
    <property type="entry name" value="Nucleic acid-binding proteins"/>
    <property type="match status" value="1"/>
</dbReference>
<accession>A0A2H0YWJ7</accession>